<gene>
    <name evidence="2" type="ORF">E6C27_scaffold24G002610</name>
</gene>
<reference evidence="2 3" key="1">
    <citation type="submission" date="2019-08" db="EMBL/GenBank/DDBJ databases">
        <title>Draft genome sequences of two oriental melons (Cucumis melo L. var makuwa).</title>
        <authorList>
            <person name="Kwon S.-Y."/>
        </authorList>
    </citation>
    <scope>NUCLEOTIDE SEQUENCE [LARGE SCALE GENOMIC DNA]</scope>
    <source>
        <strain evidence="3">cv. SW 3</strain>
        <tissue evidence="2">Leaf</tissue>
    </source>
</reference>
<dbReference type="EMBL" id="SSTE01008830">
    <property type="protein sequence ID" value="KAA0054482.1"/>
    <property type="molecule type" value="Genomic_DNA"/>
</dbReference>
<sequence>MKDNICTASSLHNIVNLHKNKARTKCLKIKQGQTKELFQDSISEPLTFIDEAFKALEDATQTPVVSKSKEVLEKKIDNPLQKEKETTFEVAGEISLPLRPKQTPGPTPHNAKQKEATKNDKDDEDYVFKFIDDYICKPLERNLKMY</sequence>
<dbReference type="AlphaFoldDB" id="A0A5A7UFD5"/>
<name>A0A5A7UFD5_CUCMM</name>
<dbReference type="Proteomes" id="UP000321393">
    <property type="component" value="Unassembled WGS sequence"/>
</dbReference>
<feature type="region of interest" description="Disordered" evidence="1">
    <location>
        <begin position="93"/>
        <end position="120"/>
    </location>
</feature>
<accession>A0A5A7UFD5</accession>
<evidence type="ECO:0000313" key="3">
    <source>
        <dbReference type="Proteomes" id="UP000321393"/>
    </source>
</evidence>
<organism evidence="2 3">
    <name type="scientific">Cucumis melo var. makuwa</name>
    <name type="common">Oriental melon</name>
    <dbReference type="NCBI Taxonomy" id="1194695"/>
    <lineage>
        <taxon>Eukaryota</taxon>
        <taxon>Viridiplantae</taxon>
        <taxon>Streptophyta</taxon>
        <taxon>Embryophyta</taxon>
        <taxon>Tracheophyta</taxon>
        <taxon>Spermatophyta</taxon>
        <taxon>Magnoliopsida</taxon>
        <taxon>eudicotyledons</taxon>
        <taxon>Gunneridae</taxon>
        <taxon>Pentapetalae</taxon>
        <taxon>rosids</taxon>
        <taxon>fabids</taxon>
        <taxon>Cucurbitales</taxon>
        <taxon>Cucurbitaceae</taxon>
        <taxon>Benincaseae</taxon>
        <taxon>Cucumis</taxon>
    </lineage>
</organism>
<comment type="caution">
    <text evidence="2">The sequence shown here is derived from an EMBL/GenBank/DDBJ whole genome shotgun (WGS) entry which is preliminary data.</text>
</comment>
<evidence type="ECO:0000313" key="2">
    <source>
        <dbReference type="EMBL" id="KAA0054482.1"/>
    </source>
</evidence>
<proteinExistence type="predicted"/>
<protein>
    <submittedName>
        <fullName evidence="2">Uncharacterized protein</fullName>
    </submittedName>
</protein>
<evidence type="ECO:0000256" key="1">
    <source>
        <dbReference type="SAM" id="MobiDB-lite"/>
    </source>
</evidence>